<reference evidence="1 2" key="1">
    <citation type="submission" date="2021-06" db="EMBL/GenBank/DDBJ databases">
        <title>Caerostris darwini draft genome.</title>
        <authorList>
            <person name="Kono N."/>
            <person name="Arakawa K."/>
        </authorList>
    </citation>
    <scope>NUCLEOTIDE SEQUENCE [LARGE SCALE GENOMIC DNA]</scope>
</reference>
<dbReference type="AlphaFoldDB" id="A0AAV4Q338"/>
<evidence type="ECO:0000313" key="1">
    <source>
        <dbReference type="EMBL" id="GIY03430.1"/>
    </source>
</evidence>
<proteinExistence type="predicted"/>
<organism evidence="1 2">
    <name type="scientific">Caerostris darwini</name>
    <dbReference type="NCBI Taxonomy" id="1538125"/>
    <lineage>
        <taxon>Eukaryota</taxon>
        <taxon>Metazoa</taxon>
        <taxon>Ecdysozoa</taxon>
        <taxon>Arthropoda</taxon>
        <taxon>Chelicerata</taxon>
        <taxon>Arachnida</taxon>
        <taxon>Araneae</taxon>
        <taxon>Araneomorphae</taxon>
        <taxon>Entelegynae</taxon>
        <taxon>Araneoidea</taxon>
        <taxon>Araneidae</taxon>
        <taxon>Caerostris</taxon>
    </lineage>
</organism>
<evidence type="ECO:0000313" key="2">
    <source>
        <dbReference type="Proteomes" id="UP001054837"/>
    </source>
</evidence>
<gene>
    <name evidence="1" type="ORF">CDAR_28541</name>
</gene>
<keyword evidence="2" id="KW-1185">Reference proteome</keyword>
<dbReference type="Proteomes" id="UP001054837">
    <property type="component" value="Unassembled WGS sequence"/>
</dbReference>
<accession>A0AAV4Q338</accession>
<name>A0AAV4Q338_9ARAC</name>
<dbReference type="EMBL" id="BPLQ01003810">
    <property type="protein sequence ID" value="GIY03430.1"/>
    <property type="molecule type" value="Genomic_DNA"/>
</dbReference>
<sequence>MKLLLVERYFVKNHWENIRPFELSTNANNLSFHLFIQHSLSGISPLKVAMETKGTAIMAKQTQFRFVGETSAGSRFCESTSLQAEAIRKGKKSFYR</sequence>
<comment type="caution">
    <text evidence="1">The sequence shown here is derived from an EMBL/GenBank/DDBJ whole genome shotgun (WGS) entry which is preliminary data.</text>
</comment>
<protein>
    <submittedName>
        <fullName evidence="1">Uncharacterized protein</fullName>
    </submittedName>
</protein>